<feature type="transmembrane region" description="Helical" evidence="8">
    <location>
        <begin position="308"/>
        <end position="331"/>
    </location>
</feature>
<dbReference type="EMBL" id="BANB01000762">
    <property type="protein sequence ID" value="GAN78334.1"/>
    <property type="molecule type" value="Genomic_DNA"/>
</dbReference>
<feature type="transmembrane region" description="Helical" evidence="8">
    <location>
        <begin position="220"/>
        <end position="242"/>
    </location>
</feature>
<dbReference type="InterPro" id="IPR036259">
    <property type="entry name" value="MFS_trans_sf"/>
</dbReference>
<name>A0A0D6PBU2_9PROT</name>
<evidence type="ECO:0000256" key="6">
    <source>
        <dbReference type="ARBA" id="ARBA00022989"/>
    </source>
</evidence>
<dbReference type="PROSITE" id="PS50850">
    <property type="entry name" value="MFS"/>
    <property type="match status" value="1"/>
</dbReference>
<dbReference type="GO" id="GO:0022857">
    <property type="term" value="F:transmembrane transporter activity"/>
    <property type="evidence" value="ECO:0007669"/>
    <property type="project" value="InterPro"/>
</dbReference>
<proteinExistence type="inferred from homology"/>
<protein>
    <submittedName>
        <fullName evidence="10">Major facilitator superfamily transporter</fullName>
    </submittedName>
</protein>
<feature type="transmembrane region" description="Helical" evidence="8">
    <location>
        <begin position="79"/>
        <end position="97"/>
    </location>
</feature>
<dbReference type="Proteomes" id="UP000032680">
    <property type="component" value="Unassembled WGS sequence"/>
</dbReference>
<feature type="transmembrane region" description="Helical" evidence="8">
    <location>
        <begin position="284"/>
        <end position="302"/>
    </location>
</feature>
<evidence type="ECO:0000313" key="10">
    <source>
        <dbReference type="EMBL" id="GAN78334.1"/>
    </source>
</evidence>
<keyword evidence="4" id="KW-0813">Transport</keyword>
<keyword evidence="7 8" id="KW-0472">Membrane</keyword>
<dbReference type="InterPro" id="IPR001958">
    <property type="entry name" value="Tet-R_TetA/multi-R_MdtG-like"/>
</dbReference>
<keyword evidence="6 8" id="KW-1133">Transmembrane helix</keyword>
<keyword evidence="5 8" id="KW-0812">Transmembrane</keyword>
<dbReference type="InterPro" id="IPR020846">
    <property type="entry name" value="MFS_dom"/>
</dbReference>
<feature type="transmembrane region" description="Helical" evidence="8">
    <location>
        <begin position="343"/>
        <end position="364"/>
    </location>
</feature>
<evidence type="ECO:0000259" key="9">
    <source>
        <dbReference type="PROSITE" id="PS50850"/>
    </source>
</evidence>
<dbReference type="InterPro" id="IPR011701">
    <property type="entry name" value="MFS"/>
</dbReference>
<dbReference type="PANTHER" id="PTHR23504:SF15">
    <property type="entry name" value="MAJOR FACILITATOR SUPERFAMILY (MFS) PROFILE DOMAIN-CONTAINING PROTEIN"/>
    <property type="match status" value="1"/>
</dbReference>
<feature type="transmembrane region" description="Helical" evidence="8">
    <location>
        <begin position="12"/>
        <end position="34"/>
    </location>
</feature>
<dbReference type="GO" id="GO:0016020">
    <property type="term" value="C:membrane"/>
    <property type="evidence" value="ECO:0007669"/>
    <property type="project" value="UniProtKB-SubCell"/>
</dbReference>
<feature type="transmembrane region" description="Helical" evidence="8">
    <location>
        <begin position="137"/>
        <end position="155"/>
    </location>
</feature>
<feature type="transmembrane region" description="Helical" evidence="8">
    <location>
        <begin position="103"/>
        <end position="125"/>
    </location>
</feature>
<evidence type="ECO:0000256" key="8">
    <source>
        <dbReference type="SAM" id="Phobius"/>
    </source>
</evidence>
<comment type="caution">
    <text evidence="10">The sequence shown here is derived from an EMBL/GenBank/DDBJ whole genome shotgun (WGS) entry which is preliminary data.</text>
</comment>
<comment type="subcellular location">
    <subcellularLocation>
        <location evidence="2">Membrane</location>
        <topology evidence="2">Multi-pass membrane protein</topology>
    </subcellularLocation>
</comment>
<dbReference type="OrthoDB" id="9764259at2"/>
<feature type="transmembrane region" description="Helical" evidence="8">
    <location>
        <begin position="370"/>
        <end position="390"/>
    </location>
</feature>
<accession>A0A0D6PBU2</accession>
<dbReference type="PROSITE" id="PS00216">
    <property type="entry name" value="SUGAR_TRANSPORT_1"/>
    <property type="match status" value="1"/>
</dbReference>
<comment type="function">
    <text evidence="1">Resistance to tetracycline by an active tetracycline efflux. This is an energy-dependent process that decreases the accumulation of the antibiotic in whole cells. This protein functions as a metal-tetracycline/H(+) antiporter.</text>
</comment>
<sequence length="403" mass="42228">MKAARSPSLPFLLITLGIDALGIGLIVPITPALVEQISGLGPAGASYWQGWLVATFAAAQLFCGPIIGGISDRYGRRPTILISVAGIGLGYVLLAWAPTLFWIFIARLAAGATAANASAANAYIADISSPEERAKRFGLTGAIWGAAFILGPAVGGQLGAISLRLPFIAAAALAFLNLLYGFFVLPESLPRERRRALNWRRANVFGSLALLVRDADLRRLGIAWSAMWFGVGVQQAVFVLYTSERLGWGVAQNGTALGLVGLLQVAVQLVLVRRLVPYLGERRSLILGNLASACGYALYGIADRPALIFAGIALQSCGAIASPSVQSLIAAHAGPERQGEMQGALASVQGLTAIVAPLLGAFLFARLAHVLPGAAFFTATAMFVLSAFLAQGLRTRARVIEPV</sequence>
<evidence type="ECO:0000256" key="3">
    <source>
        <dbReference type="ARBA" id="ARBA00007520"/>
    </source>
</evidence>
<feature type="domain" description="Major facilitator superfamily (MFS) profile" evidence="9">
    <location>
        <begin position="8"/>
        <end position="398"/>
    </location>
</feature>
<feature type="transmembrane region" description="Helical" evidence="8">
    <location>
        <begin position="46"/>
        <end position="67"/>
    </location>
</feature>
<evidence type="ECO:0000256" key="2">
    <source>
        <dbReference type="ARBA" id="ARBA00004141"/>
    </source>
</evidence>
<feature type="transmembrane region" description="Helical" evidence="8">
    <location>
        <begin position="167"/>
        <end position="185"/>
    </location>
</feature>
<dbReference type="AlphaFoldDB" id="A0A0D6PBU2"/>
<evidence type="ECO:0000256" key="1">
    <source>
        <dbReference type="ARBA" id="ARBA00003279"/>
    </source>
</evidence>
<dbReference type="SUPFAM" id="SSF103473">
    <property type="entry name" value="MFS general substrate transporter"/>
    <property type="match status" value="1"/>
</dbReference>
<feature type="transmembrane region" description="Helical" evidence="8">
    <location>
        <begin position="254"/>
        <end position="272"/>
    </location>
</feature>
<evidence type="ECO:0000256" key="5">
    <source>
        <dbReference type="ARBA" id="ARBA00022692"/>
    </source>
</evidence>
<keyword evidence="11" id="KW-1185">Reference proteome</keyword>
<gene>
    <name evidence="10" type="ORF">Asru_0763_05</name>
</gene>
<evidence type="ECO:0000256" key="4">
    <source>
        <dbReference type="ARBA" id="ARBA00022448"/>
    </source>
</evidence>
<dbReference type="Gene3D" id="1.20.1250.20">
    <property type="entry name" value="MFS general substrate transporter like domains"/>
    <property type="match status" value="1"/>
</dbReference>
<dbReference type="RefSeq" id="WP_052945291.1">
    <property type="nucleotide sequence ID" value="NZ_BANB01000762.1"/>
</dbReference>
<dbReference type="InterPro" id="IPR005829">
    <property type="entry name" value="Sugar_transporter_CS"/>
</dbReference>
<reference evidence="10 11" key="1">
    <citation type="submission" date="2012-11" db="EMBL/GenBank/DDBJ databases">
        <title>Whole genome sequence of Acidisphaera rubrifaciens HS-AP3.</title>
        <authorList>
            <person name="Azuma Y."/>
            <person name="Higashiura N."/>
            <person name="Hirakawa H."/>
            <person name="Matsushita K."/>
        </authorList>
    </citation>
    <scope>NUCLEOTIDE SEQUENCE [LARGE SCALE GENOMIC DNA]</scope>
    <source>
        <strain evidence="10 11">HS-AP3</strain>
    </source>
</reference>
<dbReference type="Pfam" id="PF07690">
    <property type="entry name" value="MFS_1"/>
    <property type="match status" value="1"/>
</dbReference>
<comment type="similarity">
    <text evidence="3">Belongs to the major facilitator superfamily. TCR/Tet family.</text>
</comment>
<dbReference type="PANTHER" id="PTHR23504">
    <property type="entry name" value="MAJOR FACILITATOR SUPERFAMILY DOMAIN-CONTAINING PROTEIN 10"/>
    <property type="match status" value="1"/>
</dbReference>
<organism evidence="10 11">
    <name type="scientific">Acidisphaera rubrifaciens HS-AP3</name>
    <dbReference type="NCBI Taxonomy" id="1231350"/>
    <lineage>
        <taxon>Bacteria</taxon>
        <taxon>Pseudomonadati</taxon>
        <taxon>Pseudomonadota</taxon>
        <taxon>Alphaproteobacteria</taxon>
        <taxon>Acetobacterales</taxon>
        <taxon>Acetobacteraceae</taxon>
        <taxon>Acidisphaera</taxon>
    </lineage>
</organism>
<evidence type="ECO:0000313" key="11">
    <source>
        <dbReference type="Proteomes" id="UP000032680"/>
    </source>
</evidence>
<dbReference type="PRINTS" id="PR01035">
    <property type="entry name" value="TCRTETA"/>
</dbReference>
<evidence type="ECO:0000256" key="7">
    <source>
        <dbReference type="ARBA" id="ARBA00023136"/>
    </source>
</evidence>